<dbReference type="InterPro" id="IPR013830">
    <property type="entry name" value="SGNH_hydro"/>
</dbReference>
<dbReference type="PANTHER" id="PTHR30383:SF5">
    <property type="entry name" value="SGNH HYDROLASE-TYPE ESTERASE DOMAIN-CONTAINING PROTEIN"/>
    <property type="match status" value="1"/>
</dbReference>
<dbReference type="CDD" id="cd01832">
    <property type="entry name" value="SGNH_hydrolase_like_1"/>
    <property type="match status" value="1"/>
</dbReference>
<keyword evidence="3" id="KW-1185">Reference proteome</keyword>
<gene>
    <name evidence="2" type="ORF">GCM10022246_39180</name>
</gene>
<dbReference type="RefSeq" id="WP_344769780.1">
    <property type="nucleotide sequence ID" value="NZ_BAABAK010000020.1"/>
</dbReference>
<organism evidence="2 3">
    <name type="scientific">Pedobacter ginsengiterrae</name>
    <dbReference type="NCBI Taxonomy" id="871696"/>
    <lineage>
        <taxon>Bacteria</taxon>
        <taxon>Pseudomonadati</taxon>
        <taxon>Bacteroidota</taxon>
        <taxon>Sphingobacteriia</taxon>
        <taxon>Sphingobacteriales</taxon>
        <taxon>Sphingobacteriaceae</taxon>
        <taxon>Pedobacter</taxon>
    </lineage>
</organism>
<dbReference type="PROSITE" id="PS51257">
    <property type="entry name" value="PROKAR_LIPOPROTEIN"/>
    <property type="match status" value="1"/>
</dbReference>
<dbReference type="EMBL" id="BAABAK010000020">
    <property type="protein sequence ID" value="GAA3983441.1"/>
    <property type="molecule type" value="Genomic_DNA"/>
</dbReference>
<dbReference type="InterPro" id="IPR051532">
    <property type="entry name" value="Ester_Hydrolysis_Enzymes"/>
</dbReference>
<dbReference type="Pfam" id="PF13472">
    <property type="entry name" value="Lipase_GDSL_2"/>
    <property type="match status" value="1"/>
</dbReference>
<dbReference type="Proteomes" id="UP001501081">
    <property type="component" value="Unassembled WGS sequence"/>
</dbReference>
<evidence type="ECO:0000313" key="2">
    <source>
        <dbReference type="EMBL" id="GAA3983441.1"/>
    </source>
</evidence>
<reference evidence="3" key="1">
    <citation type="journal article" date="2019" name="Int. J. Syst. Evol. Microbiol.">
        <title>The Global Catalogue of Microorganisms (GCM) 10K type strain sequencing project: providing services to taxonomists for standard genome sequencing and annotation.</title>
        <authorList>
            <consortium name="The Broad Institute Genomics Platform"/>
            <consortium name="The Broad Institute Genome Sequencing Center for Infectious Disease"/>
            <person name="Wu L."/>
            <person name="Ma J."/>
        </authorList>
    </citation>
    <scope>NUCLEOTIDE SEQUENCE [LARGE SCALE GENOMIC DNA]</scope>
    <source>
        <strain evidence="3">JCM 17338</strain>
    </source>
</reference>
<evidence type="ECO:0000259" key="1">
    <source>
        <dbReference type="Pfam" id="PF13472"/>
    </source>
</evidence>
<keyword evidence="2" id="KW-0378">Hydrolase</keyword>
<dbReference type="InterPro" id="IPR036514">
    <property type="entry name" value="SGNH_hydro_sf"/>
</dbReference>
<sequence>MKFLSSIVLFSLLSSACTKEKPMSIASPTNNIPPITNTTGTFSYLALGDSYTIGQSVPQSSSFPFQLKDALKTEGLTIETPKIIAVTGWTTDELQGAIKQAKLTQKFDVVTLLIGVNNQYRGYPLETYKKEFSELLQTAIDFSGGRKARVFVISIPDWGVTPFGKNASKTPEVIATEIDAFNAAAAKITMDAGVSFTNITPDSRVAANDPSLIAEDGLHPSGKMYHNWVNALTPKISASLK</sequence>
<accession>A0ABP7QJG7</accession>
<dbReference type="PANTHER" id="PTHR30383">
    <property type="entry name" value="THIOESTERASE 1/PROTEASE 1/LYSOPHOSPHOLIPASE L1"/>
    <property type="match status" value="1"/>
</dbReference>
<dbReference type="Gene3D" id="3.40.50.1110">
    <property type="entry name" value="SGNH hydrolase"/>
    <property type="match status" value="1"/>
</dbReference>
<dbReference type="SUPFAM" id="SSF52266">
    <property type="entry name" value="SGNH hydrolase"/>
    <property type="match status" value="1"/>
</dbReference>
<feature type="domain" description="SGNH hydrolase-type esterase" evidence="1">
    <location>
        <begin position="46"/>
        <end position="225"/>
    </location>
</feature>
<comment type="caution">
    <text evidence="2">The sequence shown here is derived from an EMBL/GenBank/DDBJ whole genome shotgun (WGS) entry which is preliminary data.</text>
</comment>
<name>A0ABP7QJG7_9SPHI</name>
<dbReference type="GO" id="GO:0016787">
    <property type="term" value="F:hydrolase activity"/>
    <property type="evidence" value="ECO:0007669"/>
    <property type="project" value="UniProtKB-KW"/>
</dbReference>
<protein>
    <submittedName>
        <fullName evidence="2">SGNH/GDSL hydrolase family protein</fullName>
    </submittedName>
</protein>
<evidence type="ECO:0000313" key="3">
    <source>
        <dbReference type="Proteomes" id="UP001501081"/>
    </source>
</evidence>
<proteinExistence type="predicted"/>